<feature type="binding site" evidence="2">
    <location>
        <position position="45"/>
    </location>
    <ligand>
        <name>Fe cation</name>
        <dbReference type="ChEBI" id="CHEBI:24875"/>
        <label>1</label>
    </ligand>
</feature>
<accession>R4RPG6</accession>
<dbReference type="HOGENOM" id="CLU_068238_0_0_14"/>
<keyword evidence="4" id="KW-1185">Reference proteome</keyword>
<dbReference type="NCBIfam" id="TIGR00282">
    <property type="entry name" value="TIGR00282 family metallophosphoesterase"/>
    <property type="match status" value="1"/>
</dbReference>
<dbReference type="Gene3D" id="3.60.21.10">
    <property type="match status" value="1"/>
</dbReference>
<evidence type="ECO:0000313" key="3">
    <source>
        <dbReference type="EMBL" id="AGL90371.1"/>
    </source>
</evidence>
<dbReference type="EMBL" id="CP002548">
    <property type="protein sequence ID" value="AGL90371.1"/>
    <property type="molecule type" value="Genomic_DNA"/>
</dbReference>
<dbReference type="PANTHER" id="PTHR36303">
    <property type="entry name" value="2',3'-CYCLIC-NUCLEOTIDE 2'-PHOSPHODIESTERASE"/>
    <property type="match status" value="1"/>
</dbReference>
<protein>
    <recommendedName>
        <fullName evidence="5">Metallophosphoesterase</fullName>
    </recommendedName>
</protein>
<name>R4RPG6_PHYAS</name>
<dbReference type="GO" id="GO:0004113">
    <property type="term" value="F:2',3'-cyclic-nucleotide 3'-phosphodiesterase activity"/>
    <property type="evidence" value="ECO:0007669"/>
    <property type="project" value="TreeGrafter"/>
</dbReference>
<organism evidence="3 4">
    <name type="scientific">Strawberry lethal yellows phytoplasma (CPA) str. NZSb11</name>
    <dbReference type="NCBI Taxonomy" id="980422"/>
    <lineage>
        <taxon>Bacteria</taxon>
        <taxon>Bacillati</taxon>
        <taxon>Mycoplasmatota</taxon>
        <taxon>Mollicutes</taxon>
        <taxon>Acholeplasmatales</taxon>
        <taxon>Acholeplasmataceae</taxon>
        <taxon>Candidatus Phytoplasma</taxon>
        <taxon>16SrXII (Stolbur group)</taxon>
    </lineage>
</organism>
<dbReference type="SUPFAM" id="SSF56300">
    <property type="entry name" value="Metallo-dependent phosphatases"/>
    <property type="match status" value="1"/>
</dbReference>
<dbReference type="PANTHER" id="PTHR36303:SF1">
    <property type="entry name" value="2',3'-CYCLIC-NUCLEOTIDE 2'-PHOSPHODIESTERASE"/>
    <property type="match status" value="1"/>
</dbReference>
<dbReference type="Pfam" id="PF13277">
    <property type="entry name" value="YmdB"/>
    <property type="match status" value="1"/>
</dbReference>
<feature type="binding site" evidence="2">
    <location>
        <position position="181"/>
    </location>
    <ligand>
        <name>Fe cation</name>
        <dbReference type="ChEBI" id="CHEBI:24875"/>
        <label>1</label>
    </ligand>
</feature>
<evidence type="ECO:0008006" key="5">
    <source>
        <dbReference type="Google" id="ProtNLM"/>
    </source>
</evidence>
<dbReference type="PATRIC" id="fig|980422.3.peg.418"/>
<dbReference type="InterPro" id="IPR029052">
    <property type="entry name" value="Metallo-depent_PP-like"/>
</dbReference>
<dbReference type="KEGG" id="nzs:SLY_0451"/>
<feature type="binding site" evidence="2">
    <location>
        <position position="72"/>
    </location>
    <ligand>
        <name>Fe cation</name>
        <dbReference type="ChEBI" id="CHEBI:24875"/>
        <label>2</label>
    </ligand>
</feature>
<evidence type="ECO:0000256" key="1">
    <source>
        <dbReference type="PIRSR" id="PIRSR004789-50"/>
    </source>
</evidence>
<dbReference type="AlphaFoldDB" id="R4RPG6"/>
<dbReference type="GO" id="GO:0046872">
    <property type="term" value="F:metal ion binding"/>
    <property type="evidence" value="ECO:0007669"/>
    <property type="project" value="UniProtKB-KW"/>
</dbReference>
<evidence type="ECO:0000313" key="4">
    <source>
        <dbReference type="Proteomes" id="UP000013941"/>
    </source>
</evidence>
<dbReference type="Proteomes" id="UP000013941">
    <property type="component" value="Chromosome"/>
</dbReference>
<dbReference type="InterPro" id="IPR005235">
    <property type="entry name" value="YmdB-like"/>
</dbReference>
<keyword evidence="2" id="KW-0479">Metal-binding</keyword>
<dbReference type="PIRSF" id="PIRSF004789">
    <property type="entry name" value="DR1281"/>
    <property type="match status" value="1"/>
</dbReference>
<feature type="binding site" evidence="2">
    <location>
        <position position="13"/>
    </location>
    <ligand>
        <name>Fe cation</name>
        <dbReference type="ChEBI" id="CHEBI:24875"/>
        <label>1</label>
    </ligand>
</feature>
<sequence length="259" mass="29454">MRRMIVKIMFIGDIYGKPGMDYFSENIDFLKKTYQPNFIIANAENSDNGKGLSYKIYKKLQKIGVNLITMGNHVWKNQQIKDFIDDSNVIRPINDLQQIGQGYKIVECNNKKILVMNALGRCFLNPRLHCPFKAIDKVLEQNKSKYDFSFLDFHAEATSEKIALTHYFDGRINAIVGTHTHVQTNDDCLFPKKTLYITDAGMTGVRDGVIGKESGPIIESFLGNRVFSKPNATGKRQLNGVLLTLQPEQKIEKINLSEE</sequence>
<feature type="binding site" evidence="2">
    <location>
        <position position="44"/>
    </location>
    <ligand>
        <name>Fe cation</name>
        <dbReference type="ChEBI" id="CHEBI:24875"/>
        <label>1</label>
    </ligand>
</feature>
<feature type="binding site" evidence="2">
    <location>
        <position position="179"/>
    </location>
    <ligand>
        <name>Fe cation</name>
        <dbReference type="ChEBI" id="CHEBI:24875"/>
        <label>2</label>
    </ligand>
</feature>
<reference evidence="3 4" key="1">
    <citation type="journal article" date="2013" name="BMC Genomics">
        <title>Comparison of the complete genome sequence of two closely related isolates of 'Candidatus Phytoplasma australiense' reveals genome plasticity.</title>
        <authorList>
            <person name="Andersen M.T."/>
            <person name="Liefting L.W."/>
            <person name="Havukkala I."/>
            <person name="Beever R.E."/>
        </authorList>
    </citation>
    <scope>NUCLEOTIDE SEQUENCE [LARGE SCALE GENOMIC DNA]</scope>
    <source>
        <strain evidence="3 4">NZSb11</strain>
    </source>
</reference>
<feature type="binding site" evidence="2">
    <location>
        <position position="44"/>
    </location>
    <ligand>
        <name>Fe cation</name>
        <dbReference type="ChEBI" id="CHEBI:24875"/>
        <label>2</label>
    </ligand>
</feature>
<feature type="binding site" evidence="2">
    <location>
        <position position="154"/>
    </location>
    <ligand>
        <name>Fe cation</name>
        <dbReference type="ChEBI" id="CHEBI:24875"/>
        <label>2</label>
    </ligand>
</feature>
<proteinExistence type="predicted"/>
<gene>
    <name evidence="3" type="ORF">SLY_0451</name>
</gene>
<evidence type="ECO:0000256" key="2">
    <source>
        <dbReference type="PIRSR" id="PIRSR004789-51"/>
    </source>
</evidence>
<feature type="active site" description="Proton donor" evidence="1">
    <location>
        <position position="73"/>
    </location>
</feature>